<organism evidence="1 2">
    <name type="scientific">Puccinia sorghi</name>
    <dbReference type="NCBI Taxonomy" id="27349"/>
    <lineage>
        <taxon>Eukaryota</taxon>
        <taxon>Fungi</taxon>
        <taxon>Dikarya</taxon>
        <taxon>Basidiomycota</taxon>
        <taxon>Pucciniomycotina</taxon>
        <taxon>Pucciniomycetes</taxon>
        <taxon>Pucciniales</taxon>
        <taxon>Pucciniaceae</taxon>
        <taxon>Puccinia</taxon>
    </lineage>
</organism>
<dbReference type="VEuPathDB" id="FungiDB:VP01_394g6"/>
<dbReference type="Proteomes" id="UP000037035">
    <property type="component" value="Unassembled WGS sequence"/>
</dbReference>
<evidence type="ECO:0000313" key="2">
    <source>
        <dbReference type="Proteomes" id="UP000037035"/>
    </source>
</evidence>
<comment type="caution">
    <text evidence="1">The sequence shown here is derived from an EMBL/GenBank/DDBJ whole genome shotgun (WGS) entry which is preliminary data.</text>
</comment>
<dbReference type="EMBL" id="LAVV01009001">
    <property type="protein sequence ID" value="KNZ51451.1"/>
    <property type="molecule type" value="Genomic_DNA"/>
</dbReference>
<gene>
    <name evidence="1" type="ORF">VP01_394g6</name>
</gene>
<keyword evidence="2" id="KW-1185">Reference proteome</keyword>
<name>A0A0L6USD8_9BASI</name>
<dbReference type="AlphaFoldDB" id="A0A0L6USD8"/>
<accession>A0A0L6USD8</accession>
<reference evidence="1 2" key="1">
    <citation type="submission" date="2015-08" db="EMBL/GenBank/DDBJ databases">
        <title>Next Generation Sequencing and Analysis of the Genome of Puccinia sorghi L Schw, the Causal Agent of Maize Common Rust.</title>
        <authorList>
            <person name="Rochi L."/>
            <person name="Burguener G."/>
            <person name="Darino M."/>
            <person name="Turjanski A."/>
            <person name="Kreff E."/>
            <person name="Dieguez M.J."/>
            <person name="Sacco F."/>
        </authorList>
    </citation>
    <scope>NUCLEOTIDE SEQUENCE [LARGE SCALE GENOMIC DNA]</scope>
    <source>
        <strain evidence="1 2">RO10H11247</strain>
    </source>
</reference>
<protein>
    <submittedName>
        <fullName evidence="1">Uncharacterized protein</fullName>
    </submittedName>
</protein>
<sequence>MGRAEKTALKKGYSLLKKELQDLRHHAPEEFTNQIQNENTQAILKKVTDLENIHKLISCHITNRVASLSEGEQGTTTGTIKSLADWLKTLISKILWMVPMSREIVPTESLLESMNNVLKQTHTLLKRHGGNPGQNRRGLNLQRVIFQTVDYMFQHQLITKRQFRNFFQIPKNLKLAARNMVATFVLQYGTQGSYPRFPRPQFILRDSYSSHFWLLFKQNQHPSGLWEEKGGEFTEKDPHNPSLKEAFEKVTKYFLKLKINKYEREESRIICFLYLDFIHEWCPDDVLKSDQFMKDQVSQQKFVLLSAGLKLIEEMSRIESYVDNNLRKPFESDKMHPQTQLEDLKLLKKYLEIICKKHNAFLRNSINPNNLKISKFYSQEEEIKCKQFKVFRSISIAEQDLQDLLNLHKVQKLQQMSPASRHLPGIKIKPIS</sequence>
<dbReference type="OrthoDB" id="2516509at2759"/>
<evidence type="ECO:0000313" key="1">
    <source>
        <dbReference type="EMBL" id="KNZ51451.1"/>
    </source>
</evidence>
<proteinExistence type="predicted"/>